<proteinExistence type="predicted"/>
<name>A0A140L5T2_9FIRM</name>
<dbReference type="GO" id="GO:0012505">
    <property type="term" value="C:endomembrane system"/>
    <property type="evidence" value="ECO:0007669"/>
    <property type="project" value="UniProtKB-SubCell"/>
</dbReference>
<dbReference type="OrthoDB" id="9800202at2"/>
<comment type="subcellular location">
    <subcellularLocation>
        <location evidence="1">Endomembrane system</location>
        <topology evidence="1">Multi-pass membrane protein</topology>
    </subcellularLocation>
</comment>
<protein>
    <recommendedName>
        <fullName evidence="5">DUF1232 domain-containing protein</fullName>
    </recommendedName>
</protein>
<evidence type="ECO:0000256" key="4">
    <source>
        <dbReference type="ARBA" id="ARBA00023136"/>
    </source>
</evidence>
<feature type="domain" description="DUF1232" evidence="5">
    <location>
        <begin position="28"/>
        <end position="62"/>
    </location>
</feature>
<organism evidence="6 7">
    <name type="scientific">Thermotalea metallivorans</name>
    <dbReference type="NCBI Taxonomy" id="520762"/>
    <lineage>
        <taxon>Bacteria</taxon>
        <taxon>Bacillati</taxon>
        <taxon>Bacillota</taxon>
        <taxon>Clostridia</taxon>
        <taxon>Peptostreptococcales</taxon>
        <taxon>Thermotaleaceae</taxon>
        <taxon>Thermotalea</taxon>
    </lineage>
</organism>
<dbReference type="Proteomes" id="UP000070456">
    <property type="component" value="Unassembled WGS sequence"/>
</dbReference>
<evidence type="ECO:0000259" key="5">
    <source>
        <dbReference type="Pfam" id="PF06803"/>
    </source>
</evidence>
<gene>
    <name evidence="6" type="ORF">AN619_13700</name>
</gene>
<evidence type="ECO:0000256" key="1">
    <source>
        <dbReference type="ARBA" id="ARBA00004127"/>
    </source>
</evidence>
<evidence type="ECO:0000313" key="7">
    <source>
        <dbReference type="Proteomes" id="UP000070456"/>
    </source>
</evidence>
<dbReference type="EMBL" id="LOEE01000030">
    <property type="protein sequence ID" value="KXG75907.1"/>
    <property type="molecule type" value="Genomic_DNA"/>
</dbReference>
<evidence type="ECO:0000256" key="3">
    <source>
        <dbReference type="ARBA" id="ARBA00022989"/>
    </source>
</evidence>
<keyword evidence="2" id="KW-0812">Transmembrane</keyword>
<comment type="caution">
    <text evidence="6">The sequence shown here is derived from an EMBL/GenBank/DDBJ whole genome shotgun (WGS) entry which is preliminary data.</text>
</comment>
<sequence>MKASMGLLKRIGLLPKFLKDPQASLWKKLMVILGIVYVISPFDILPDPVLGLGFVDDAVLIAYMVSKIFDELEKYAPEGAKGKFDRDKVIDHVEYKIDDE</sequence>
<dbReference type="Pfam" id="PF06803">
    <property type="entry name" value="DUF1232"/>
    <property type="match status" value="1"/>
</dbReference>
<keyword evidence="7" id="KW-1185">Reference proteome</keyword>
<keyword evidence="4" id="KW-0472">Membrane</keyword>
<accession>A0A140L5T2</accession>
<evidence type="ECO:0000313" key="6">
    <source>
        <dbReference type="EMBL" id="KXG75907.1"/>
    </source>
</evidence>
<dbReference type="AlphaFoldDB" id="A0A140L5T2"/>
<dbReference type="STRING" id="520762.AN619_13700"/>
<dbReference type="InterPro" id="IPR010652">
    <property type="entry name" value="DUF1232"/>
</dbReference>
<evidence type="ECO:0000256" key="2">
    <source>
        <dbReference type="ARBA" id="ARBA00022692"/>
    </source>
</evidence>
<keyword evidence="3" id="KW-1133">Transmembrane helix</keyword>
<reference evidence="6 7" key="1">
    <citation type="submission" date="2015-12" db="EMBL/GenBank/DDBJ databases">
        <title>Draft genome sequence of the thermoanaerobe Thermotalea metallivorans, an isolate from the runoff channel of the Great Artesian Basin, Australia.</title>
        <authorList>
            <person name="Patel B.K."/>
        </authorList>
    </citation>
    <scope>NUCLEOTIDE SEQUENCE [LARGE SCALE GENOMIC DNA]</scope>
    <source>
        <strain evidence="6 7">B2-1</strain>
    </source>
</reference>